<accession>F0WKS1</accession>
<evidence type="ECO:0000313" key="1">
    <source>
        <dbReference type="EMBL" id="CCA21878.1"/>
    </source>
</evidence>
<proteinExistence type="predicted"/>
<sequence>MLEIRIESSCDRFPHNEDKKWYYIILRHMGLTTLSCDELGNVGQERKWKANNAQENDAVPTPPGEQFHCRFLHPGDGVQKINALEHGTDVYNPFPNDE</sequence>
<dbReference type="AlphaFoldDB" id="F0WKS1"/>
<reference evidence="1" key="1">
    <citation type="journal article" date="2011" name="PLoS Biol.">
        <title>Gene gain and loss during evolution of obligate parasitism in the white rust pathogen of Arabidopsis thaliana.</title>
        <authorList>
            <person name="Kemen E."/>
            <person name="Gardiner A."/>
            <person name="Schultz-Larsen T."/>
            <person name="Kemen A.C."/>
            <person name="Balmuth A.L."/>
            <person name="Robert-Seilaniantz A."/>
            <person name="Bailey K."/>
            <person name="Holub E."/>
            <person name="Studholme D.J."/>
            <person name="Maclean D."/>
            <person name="Jones J.D."/>
        </authorList>
    </citation>
    <scope>NUCLEOTIDE SEQUENCE</scope>
</reference>
<reference evidence="1" key="2">
    <citation type="submission" date="2011-02" db="EMBL/GenBank/DDBJ databases">
        <authorList>
            <person name="MacLean D."/>
        </authorList>
    </citation>
    <scope>NUCLEOTIDE SEQUENCE</scope>
</reference>
<dbReference type="HOGENOM" id="CLU_2337903_0_0_1"/>
<name>F0WKS1_9STRA</name>
<dbReference type="EMBL" id="FR824182">
    <property type="protein sequence ID" value="CCA21878.1"/>
    <property type="molecule type" value="Genomic_DNA"/>
</dbReference>
<organism evidence="1">
    <name type="scientific">Albugo laibachii Nc14</name>
    <dbReference type="NCBI Taxonomy" id="890382"/>
    <lineage>
        <taxon>Eukaryota</taxon>
        <taxon>Sar</taxon>
        <taxon>Stramenopiles</taxon>
        <taxon>Oomycota</taxon>
        <taxon>Peronosporomycetes</taxon>
        <taxon>Albuginales</taxon>
        <taxon>Albuginaceae</taxon>
        <taxon>Albugo</taxon>
    </lineage>
</organism>
<protein>
    <submittedName>
        <fullName evidence="1">AlNc14C137G7111 protein</fullName>
    </submittedName>
</protein>
<gene>
    <name evidence="1" type="primary">AlNc14C137G7111</name>
    <name evidence="1" type="ORF">ALNC14_080210</name>
</gene>